<feature type="compositionally biased region" description="Low complexity" evidence="5">
    <location>
        <begin position="451"/>
        <end position="461"/>
    </location>
</feature>
<dbReference type="Pfam" id="PF13374">
    <property type="entry name" value="TPR_10"/>
    <property type="match status" value="2"/>
</dbReference>
<dbReference type="Pfam" id="PF12796">
    <property type="entry name" value="Ank_2"/>
    <property type="match status" value="2"/>
</dbReference>
<feature type="compositionally biased region" description="Polar residues" evidence="5">
    <location>
        <begin position="254"/>
        <end position="278"/>
    </location>
</feature>
<comment type="caution">
    <text evidence="6">The sequence shown here is derived from an EMBL/GenBank/DDBJ whole genome shotgun (WGS) entry which is preliminary data.</text>
</comment>
<dbReference type="Pfam" id="PF13637">
    <property type="entry name" value="Ank_4"/>
    <property type="match status" value="1"/>
</dbReference>
<dbReference type="SMART" id="SM00248">
    <property type="entry name" value="ANK"/>
    <property type="match status" value="9"/>
</dbReference>
<keyword evidence="2" id="KW-0677">Repeat</keyword>
<reference evidence="6" key="1">
    <citation type="submission" date="2021-07" db="EMBL/GenBank/DDBJ databases">
        <authorList>
            <person name="Branca A.L. A."/>
        </authorList>
    </citation>
    <scope>NUCLEOTIDE SEQUENCE</scope>
</reference>
<feature type="repeat" description="ANK" evidence="4">
    <location>
        <begin position="701"/>
        <end position="730"/>
    </location>
</feature>
<sequence>METHLTTKKMADSTPETLYEIGWRIKDQCVNVKQLVEDENDQNLAVLNELQRFEVWAINLGLYHRGHSSFDYRCRDSPRIFSYALCLLHDLDRELQQFQSSLPQLHEEIDDPEHGTLPDRESPPVSDDSDSEDFSSYQMESLSEAFLVNIQSTIDRLYNLAFKIRNPAMRIGLSKATTYSEIDPETKMDLIKGFEQRDLRHVEEIFRSFGHPDLSPSQYLIKRLARANTRRRQQFRYWNKRRANYAVAERPHQTKSPNPSLERPLQSQSERTVLQPTSESLKASTATWLDDRKVNLDDDVSVITSSSTVFSISTERDGDKAAIPPPPMVNASVKEFECPLCCIICPRKTLKQKAWQPYICTYEDCRDPDQQYDSLHDWIGHEVSNHQPESQSNMSPAPFQTRDCPFCQCHNVSVSHIAGHLRRIACFALPRSPAHDGSLGSADEVSQGAQVDSDSSGSLLIGSVHDDQREMGDMERMSDLEENPQGQDHISNLEVADDHETLSRFLTASLGGEKALVRHLLEHGADVNAQGGNYGNALQAASVHGHTELVQILLDHGADTNTKGGLYGTALQAASLNGHIEIVQILLEYGADVDTQNLLFRDALQAASLNGHREIVQILLDHGANVNAQGGGYGNALQAACVRGHTEIVRILIDHGADVNTQSGQYGNPLQAASVNGHTEIAQILIGYGADVNAQGGGYGNALQVASENGYAELAQILIDHGANVNAQVREYGNALHAASVKGHTEISQILLEHGADANAQGGEYGNALHAASVKGHTEIAQILLEHGADANAQDGNHGNASQVASVNGHTKAVQLPYVPPRLEDLTLNPPAQLERTDSSHTSEEAIQSAQRAVDTTPEDHPDLPRRLNDLANILFARYERVGDIGTLEEGIQVAQRAVDTTPRDHPDLPGDLKYLVTMLFERYRQTGTEIDPGCLNDLANVLFERYQRTRADIDLEEAIQFAQRAVDATPEDHPGLPSRLNGLGKMFFARSQLSRAEIDLDEAIEFAQKAVDAIPEDYPSKPSRFYGLAKMLFVRSQRTGAEMDLEEAIRFAQRAIDTTPEDLPDHPVYLNHLANMLFERSQRTGAKIDLEEAIQLAQKAVDNTPEDHPRLPPRLNSLENMLSTRDDRIKDLG</sequence>
<feature type="repeat" description="ANK" evidence="4">
    <location>
        <begin position="569"/>
        <end position="598"/>
    </location>
</feature>
<dbReference type="PROSITE" id="PS50297">
    <property type="entry name" value="ANK_REP_REGION"/>
    <property type="match status" value="8"/>
</dbReference>
<dbReference type="PROSITE" id="PS50088">
    <property type="entry name" value="ANK_REPEAT"/>
    <property type="match status" value="8"/>
</dbReference>
<evidence type="ECO:0000313" key="7">
    <source>
        <dbReference type="Proteomes" id="UP001153618"/>
    </source>
</evidence>
<feature type="compositionally biased region" description="Basic and acidic residues" evidence="5">
    <location>
        <begin position="1125"/>
        <end position="1134"/>
    </location>
</feature>
<feature type="region of interest" description="Disordered" evidence="5">
    <location>
        <begin position="108"/>
        <end position="134"/>
    </location>
</feature>
<feature type="region of interest" description="Disordered" evidence="5">
    <location>
        <begin position="833"/>
        <end position="865"/>
    </location>
</feature>
<dbReference type="Pfam" id="PF00023">
    <property type="entry name" value="Ank"/>
    <property type="match status" value="2"/>
</dbReference>
<keyword evidence="7" id="KW-1185">Reference proteome</keyword>
<feature type="repeat" description="ANK" evidence="4">
    <location>
        <begin position="599"/>
        <end position="631"/>
    </location>
</feature>
<dbReference type="SMART" id="SM00028">
    <property type="entry name" value="TPR"/>
    <property type="match status" value="4"/>
</dbReference>
<evidence type="ECO:0000256" key="3">
    <source>
        <dbReference type="ARBA" id="ARBA00023043"/>
    </source>
</evidence>
<dbReference type="OrthoDB" id="5429583at2759"/>
<name>A0A9W4HTD6_PENOL</name>
<gene>
    <name evidence="6" type="ORF">POLS_LOCUS6026</name>
</gene>
<dbReference type="Proteomes" id="UP001153618">
    <property type="component" value="Unassembled WGS sequence"/>
</dbReference>
<evidence type="ECO:0000256" key="2">
    <source>
        <dbReference type="ARBA" id="ARBA00022737"/>
    </source>
</evidence>
<evidence type="ECO:0000256" key="5">
    <source>
        <dbReference type="SAM" id="MobiDB-lite"/>
    </source>
</evidence>
<feature type="compositionally biased region" description="Basic and acidic residues" evidence="5">
    <location>
        <begin position="835"/>
        <end position="844"/>
    </location>
</feature>
<evidence type="ECO:0000256" key="1">
    <source>
        <dbReference type="ARBA" id="ARBA00012210"/>
    </source>
</evidence>
<dbReference type="SUPFAM" id="SSF48403">
    <property type="entry name" value="Ankyrin repeat"/>
    <property type="match status" value="1"/>
</dbReference>
<dbReference type="InterPro" id="IPR011990">
    <property type="entry name" value="TPR-like_helical_dom_sf"/>
</dbReference>
<feature type="compositionally biased region" description="Basic and acidic residues" evidence="5">
    <location>
        <begin position="112"/>
        <end position="122"/>
    </location>
</feature>
<organism evidence="6 7">
    <name type="scientific">Penicillium olsonii</name>
    <dbReference type="NCBI Taxonomy" id="99116"/>
    <lineage>
        <taxon>Eukaryota</taxon>
        <taxon>Fungi</taxon>
        <taxon>Dikarya</taxon>
        <taxon>Ascomycota</taxon>
        <taxon>Pezizomycotina</taxon>
        <taxon>Eurotiomycetes</taxon>
        <taxon>Eurotiomycetidae</taxon>
        <taxon>Eurotiales</taxon>
        <taxon>Aspergillaceae</taxon>
        <taxon>Penicillium</taxon>
    </lineage>
</organism>
<dbReference type="Gene3D" id="1.25.40.10">
    <property type="entry name" value="Tetratricopeptide repeat domain"/>
    <property type="match status" value="1"/>
</dbReference>
<feature type="region of interest" description="Disordered" evidence="5">
    <location>
        <begin position="1102"/>
        <end position="1134"/>
    </location>
</feature>
<dbReference type="Gene3D" id="1.25.40.20">
    <property type="entry name" value="Ankyrin repeat-containing domain"/>
    <property type="match status" value="3"/>
</dbReference>
<feature type="region of interest" description="Disordered" evidence="5">
    <location>
        <begin position="246"/>
        <end position="278"/>
    </location>
</feature>
<dbReference type="InterPro" id="IPR036770">
    <property type="entry name" value="Ankyrin_rpt-contain_sf"/>
</dbReference>
<dbReference type="EMBL" id="CAJVOS010000032">
    <property type="protein sequence ID" value="CAG8149074.1"/>
    <property type="molecule type" value="Genomic_DNA"/>
</dbReference>
<keyword evidence="3 4" id="KW-0040">ANK repeat</keyword>
<feature type="repeat" description="ANK" evidence="4">
    <location>
        <begin position="533"/>
        <end position="565"/>
    </location>
</feature>
<accession>A0A9W4HTD6</accession>
<dbReference type="PRINTS" id="PR01415">
    <property type="entry name" value="ANKYRIN"/>
</dbReference>
<feature type="region of interest" description="Disordered" evidence="5">
    <location>
        <begin position="437"/>
        <end position="461"/>
    </location>
</feature>
<dbReference type="SUPFAM" id="SSF48452">
    <property type="entry name" value="TPR-like"/>
    <property type="match status" value="1"/>
</dbReference>
<evidence type="ECO:0000256" key="4">
    <source>
        <dbReference type="PROSITE-ProRule" id="PRU00023"/>
    </source>
</evidence>
<dbReference type="PANTHER" id="PTHR24161">
    <property type="entry name" value="ANK_REP_REGION DOMAIN-CONTAINING PROTEIN-RELATED"/>
    <property type="match status" value="1"/>
</dbReference>
<feature type="repeat" description="ANK" evidence="4">
    <location>
        <begin position="635"/>
        <end position="664"/>
    </location>
</feature>
<dbReference type="InterPro" id="IPR019734">
    <property type="entry name" value="TPR_rpt"/>
</dbReference>
<feature type="repeat" description="ANK" evidence="4">
    <location>
        <begin position="731"/>
        <end position="763"/>
    </location>
</feature>
<proteinExistence type="predicted"/>
<dbReference type="EC" id="2.3.1.225" evidence="1"/>
<feature type="repeat" description="ANK" evidence="4">
    <location>
        <begin position="764"/>
        <end position="796"/>
    </location>
</feature>
<dbReference type="InterPro" id="IPR002110">
    <property type="entry name" value="Ankyrin_rpt"/>
</dbReference>
<dbReference type="AlphaFoldDB" id="A0A9W4HTD6"/>
<dbReference type="PANTHER" id="PTHR24161:SF85">
    <property type="entry name" value="PALMITOYLTRANSFERASE HIP14"/>
    <property type="match status" value="1"/>
</dbReference>
<evidence type="ECO:0000313" key="6">
    <source>
        <dbReference type="EMBL" id="CAG8149074.1"/>
    </source>
</evidence>
<protein>
    <recommendedName>
        <fullName evidence="1">protein S-acyltransferase</fullName>
        <ecNumber evidence="1">2.3.1.225</ecNumber>
    </recommendedName>
</protein>
<dbReference type="GO" id="GO:0019706">
    <property type="term" value="F:protein-cysteine S-palmitoyltransferase activity"/>
    <property type="evidence" value="ECO:0007669"/>
    <property type="project" value="UniProtKB-EC"/>
</dbReference>
<feature type="repeat" description="ANK" evidence="4">
    <location>
        <begin position="665"/>
        <end position="697"/>
    </location>
</feature>